<name>A0A5A7QK09_STRAF</name>
<sequence length="211" mass="23834">MVSQAKNRSRHGREKNVHELIFLGNGHEPSRKWLGNQEIGRVRVVLNNIPNTFINTGRKITNQEVPVYVEVLIPVEIERKPIAYSHTTYVEARFSGPREQIDVGCAVVYLFPEVELALFFFQSLKYLGGGRSGKKATLIHIIYCPFFLALVNGHVLLGVLGTFDGDGRIRVKSFENPFTKSEFCNNVVGRTVVWLPSNTEDCALKSFLVRL</sequence>
<gene>
    <name evidence="2" type="ORF">STAS_22411</name>
</gene>
<keyword evidence="2" id="KW-0575">Peroxidase</keyword>
<dbReference type="GO" id="GO:0004601">
    <property type="term" value="F:peroxidase activity"/>
    <property type="evidence" value="ECO:0007669"/>
    <property type="project" value="UniProtKB-KW"/>
</dbReference>
<accession>A0A5A7QK09</accession>
<organism evidence="2 3">
    <name type="scientific">Striga asiatica</name>
    <name type="common">Asiatic witchweed</name>
    <name type="synonym">Buchnera asiatica</name>
    <dbReference type="NCBI Taxonomy" id="4170"/>
    <lineage>
        <taxon>Eukaryota</taxon>
        <taxon>Viridiplantae</taxon>
        <taxon>Streptophyta</taxon>
        <taxon>Embryophyta</taxon>
        <taxon>Tracheophyta</taxon>
        <taxon>Spermatophyta</taxon>
        <taxon>Magnoliopsida</taxon>
        <taxon>eudicotyledons</taxon>
        <taxon>Gunneridae</taxon>
        <taxon>Pentapetalae</taxon>
        <taxon>asterids</taxon>
        <taxon>lamiids</taxon>
        <taxon>Lamiales</taxon>
        <taxon>Orobanchaceae</taxon>
        <taxon>Buchnereae</taxon>
        <taxon>Striga</taxon>
    </lineage>
</organism>
<feature type="transmembrane region" description="Helical" evidence="1">
    <location>
        <begin position="140"/>
        <end position="163"/>
    </location>
</feature>
<feature type="transmembrane region" description="Helical" evidence="1">
    <location>
        <begin position="101"/>
        <end position="120"/>
    </location>
</feature>
<keyword evidence="1" id="KW-1133">Transmembrane helix</keyword>
<keyword evidence="1" id="KW-0812">Transmembrane</keyword>
<comment type="caution">
    <text evidence="2">The sequence shown here is derived from an EMBL/GenBank/DDBJ whole genome shotgun (WGS) entry which is preliminary data.</text>
</comment>
<evidence type="ECO:0000313" key="3">
    <source>
        <dbReference type="Proteomes" id="UP000325081"/>
    </source>
</evidence>
<protein>
    <submittedName>
        <fullName evidence="2">Catalase-peroxidase</fullName>
    </submittedName>
</protein>
<evidence type="ECO:0000313" key="2">
    <source>
        <dbReference type="EMBL" id="GER45464.1"/>
    </source>
</evidence>
<keyword evidence="3" id="KW-1185">Reference proteome</keyword>
<evidence type="ECO:0000256" key="1">
    <source>
        <dbReference type="SAM" id="Phobius"/>
    </source>
</evidence>
<dbReference type="AlphaFoldDB" id="A0A5A7QK09"/>
<keyword evidence="1" id="KW-0472">Membrane</keyword>
<proteinExistence type="predicted"/>
<reference evidence="3" key="1">
    <citation type="journal article" date="2019" name="Curr. Biol.">
        <title>Genome Sequence of Striga asiatica Provides Insight into the Evolution of Plant Parasitism.</title>
        <authorList>
            <person name="Yoshida S."/>
            <person name="Kim S."/>
            <person name="Wafula E.K."/>
            <person name="Tanskanen J."/>
            <person name="Kim Y.M."/>
            <person name="Honaas L."/>
            <person name="Yang Z."/>
            <person name="Spallek T."/>
            <person name="Conn C.E."/>
            <person name="Ichihashi Y."/>
            <person name="Cheong K."/>
            <person name="Cui S."/>
            <person name="Der J.P."/>
            <person name="Gundlach H."/>
            <person name="Jiao Y."/>
            <person name="Hori C."/>
            <person name="Ishida J.K."/>
            <person name="Kasahara H."/>
            <person name="Kiba T."/>
            <person name="Kim M.S."/>
            <person name="Koo N."/>
            <person name="Laohavisit A."/>
            <person name="Lee Y.H."/>
            <person name="Lumba S."/>
            <person name="McCourt P."/>
            <person name="Mortimer J.C."/>
            <person name="Mutuku J.M."/>
            <person name="Nomura T."/>
            <person name="Sasaki-Sekimoto Y."/>
            <person name="Seto Y."/>
            <person name="Wang Y."/>
            <person name="Wakatake T."/>
            <person name="Sakakibara H."/>
            <person name="Demura T."/>
            <person name="Yamaguchi S."/>
            <person name="Yoneyama K."/>
            <person name="Manabe R.I."/>
            <person name="Nelson D.C."/>
            <person name="Schulman A.H."/>
            <person name="Timko M.P."/>
            <person name="dePamphilis C.W."/>
            <person name="Choi D."/>
            <person name="Shirasu K."/>
        </authorList>
    </citation>
    <scope>NUCLEOTIDE SEQUENCE [LARGE SCALE GENOMIC DNA]</scope>
    <source>
        <strain evidence="3">cv. UVA1</strain>
    </source>
</reference>
<dbReference type="EMBL" id="BKCP01007182">
    <property type="protein sequence ID" value="GER45464.1"/>
    <property type="molecule type" value="Genomic_DNA"/>
</dbReference>
<keyword evidence="2" id="KW-0560">Oxidoreductase</keyword>
<dbReference type="Proteomes" id="UP000325081">
    <property type="component" value="Unassembled WGS sequence"/>
</dbReference>